<dbReference type="Proteomes" id="UP001321760">
    <property type="component" value="Unassembled WGS sequence"/>
</dbReference>
<evidence type="ECO:0000313" key="2">
    <source>
        <dbReference type="EMBL" id="KAK4444173.1"/>
    </source>
</evidence>
<keyword evidence="3" id="KW-1185">Reference proteome</keyword>
<evidence type="ECO:0000313" key="3">
    <source>
        <dbReference type="Proteomes" id="UP001321760"/>
    </source>
</evidence>
<comment type="similarity">
    <text evidence="1">Belongs to the methyltransferase superfamily. LaeA methyltransferase family.</text>
</comment>
<dbReference type="InterPro" id="IPR029063">
    <property type="entry name" value="SAM-dependent_MTases_sf"/>
</dbReference>
<dbReference type="EMBL" id="MU865981">
    <property type="protein sequence ID" value="KAK4444173.1"/>
    <property type="molecule type" value="Genomic_DNA"/>
</dbReference>
<dbReference type="SUPFAM" id="SSF53335">
    <property type="entry name" value="S-adenosyl-L-methionine-dependent methyltransferases"/>
    <property type="match status" value="1"/>
</dbReference>
<sequence length="341" mass="38678">MASQDNEIEISGGILPAEHWAQQQLEDGTDSSYGDDAASSTASLSASILEYRTLHGRRYHSDKATDAQYWTPNDEQMTVASDVVHHCITLIQRGALFQAPLRDDIERVLDVGTGSGIWAIDFADKFPHASVIGTDISPSQPSWIPPNLKFEVDDATRDWTYPENHFDYIHMRYLFGSIPDWPKLLKQAFRACKPGGYVESFEASCVFKSDDGTLKEGSPLDQWGKVFVEAGRKFGRPFDVVGENVVDKAFDEAGFTDKVIWTEKCPIGGWPKDPRLKEIGEYALLSLEMDLEGWILFIWTSVMGWTKEEVTVYVAHLRRQLRDKRVHAYVNYRCIYARKPE</sequence>
<reference evidence="2" key="1">
    <citation type="journal article" date="2023" name="Mol. Phylogenet. Evol.">
        <title>Genome-scale phylogeny and comparative genomics of the fungal order Sordariales.</title>
        <authorList>
            <person name="Hensen N."/>
            <person name="Bonometti L."/>
            <person name="Westerberg I."/>
            <person name="Brannstrom I.O."/>
            <person name="Guillou S."/>
            <person name="Cros-Aarteil S."/>
            <person name="Calhoun S."/>
            <person name="Haridas S."/>
            <person name="Kuo A."/>
            <person name="Mondo S."/>
            <person name="Pangilinan J."/>
            <person name="Riley R."/>
            <person name="LaButti K."/>
            <person name="Andreopoulos B."/>
            <person name="Lipzen A."/>
            <person name="Chen C."/>
            <person name="Yan M."/>
            <person name="Daum C."/>
            <person name="Ng V."/>
            <person name="Clum A."/>
            <person name="Steindorff A."/>
            <person name="Ohm R.A."/>
            <person name="Martin F."/>
            <person name="Silar P."/>
            <person name="Natvig D.O."/>
            <person name="Lalanne C."/>
            <person name="Gautier V."/>
            <person name="Ament-Velasquez S.L."/>
            <person name="Kruys A."/>
            <person name="Hutchinson M.I."/>
            <person name="Powell A.J."/>
            <person name="Barry K."/>
            <person name="Miller A.N."/>
            <person name="Grigoriev I.V."/>
            <person name="Debuchy R."/>
            <person name="Gladieux P."/>
            <person name="Hiltunen Thoren M."/>
            <person name="Johannesson H."/>
        </authorList>
    </citation>
    <scope>NUCLEOTIDE SEQUENCE</scope>
    <source>
        <strain evidence="2">PSN243</strain>
    </source>
</reference>
<reference evidence="2" key="2">
    <citation type="submission" date="2023-05" db="EMBL/GenBank/DDBJ databases">
        <authorList>
            <consortium name="Lawrence Berkeley National Laboratory"/>
            <person name="Steindorff A."/>
            <person name="Hensen N."/>
            <person name="Bonometti L."/>
            <person name="Westerberg I."/>
            <person name="Brannstrom I.O."/>
            <person name="Guillou S."/>
            <person name="Cros-Aarteil S."/>
            <person name="Calhoun S."/>
            <person name="Haridas S."/>
            <person name="Kuo A."/>
            <person name="Mondo S."/>
            <person name="Pangilinan J."/>
            <person name="Riley R."/>
            <person name="Labutti K."/>
            <person name="Andreopoulos B."/>
            <person name="Lipzen A."/>
            <person name="Chen C."/>
            <person name="Yanf M."/>
            <person name="Daum C."/>
            <person name="Ng V."/>
            <person name="Clum A."/>
            <person name="Ohm R."/>
            <person name="Martin F."/>
            <person name="Silar P."/>
            <person name="Natvig D."/>
            <person name="Lalanne C."/>
            <person name="Gautier V."/>
            <person name="Ament-Velasquez S.L."/>
            <person name="Kruys A."/>
            <person name="Hutchinson M.I."/>
            <person name="Powell A.J."/>
            <person name="Barry K."/>
            <person name="Miller A.N."/>
            <person name="Grigoriev I.V."/>
            <person name="Debuchy R."/>
            <person name="Gladieux P."/>
            <person name="Thoren M.H."/>
            <person name="Johannesson H."/>
        </authorList>
    </citation>
    <scope>NUCLEOTIDE SEQUENCE</scope>
    <source>
        <strain evidence="2">PSN243</strain>
    </source>
</reference>
<gene>
    <name evidence="2" type="ORF">QBC34DRAFT_415816</name>
</gene>
<comment type="caution">
    <text evidence="2">The sequence shown here is derived from an EMBL/GenBank/DDBJ whole genome shotgun (WGS) entry which is preliminary data.</text>
</comment>
<dbReference type="CDD" id="cd02440">
    <property type="entry name" value="AdoMet_MTases"/>
    <property type="match status" value="1"/>
</dbReference>
<organism evidence="2 3">
    <name type="scientific">Podospora aff. communis PSN243</name>
    <dbReference type="NCBI Taxonomy" id="3040156"/>
    <lineage>
        <taxon>Eukaryota</taxon>
        <taxon>Fungi</taxon>
        <taxon>Dikarya</taxon>
        <taxon>Ascomycota</taxon>
        <taxon>Pezizomycotina</taxon>
        <taxon>Sordariomycetes</taxon>
        <taxon>Sordariomycetidae</taxon>
        <taxon>Sordariales</taxon>
        <taxon>Podosporaceae</taxon>
        <taxon>Podospora</taxon>
    </lineage>
</organism>
<protein>
    <submittedName>
        <fullName evidence="2">Phosphomethylethanolamine N-methyltransferase</fullName>
    </submittedName>
</protein>
<dbReference type="AlphaFoldDB" id="A0AAV9G6Z7"/>
<dbReference type="PANTHER" id="PTHR43591:SF10">
    <property type="entry name" value="ABC TRANSMEMBRANE TYPE-1 DOMAIN-CONTAINING PROTEIN-RELATED"/>
    <property type="match status" value="1"/>
</dbReference>
<dbReference type="Pfam" id="PF13489">
    <property type="entry name" value="Methyltransf_23"/>
    <property type="match status" value="1"/>
</dbReference>
<name>A0AAV9G6Z7_9PEZI</name>
<proteinExistence type="inferred from homology"/>
<dbReference type="PANTHER" id="PTHR43591">
    <property type="entry name" value="METHYLTRANSFERASE"/>
    <property type="match status" value="1"/>
</dbReference>
<accession>A0AAV9G6Z7</accession>
<dbReference type="Gene3D" id="3.40.50.150">
    <property type="entry name" value="Vaccinia Virus protein VP39"/>
    <property type="match status" value="1"/>
</dbReference>
<dbReference type="GO" id="GO:0008168">
    <property type="term" value="F:methyltransferase activity"/>
    <property type="evidence" value="ECO:0007669"/>
    <property type="project" value="TreeGrafter"/>
</dbReference>
<evidence type="ECO:0000256" key="1">
    <source>
        <dbReference type="ARBA" id="ARBA00038158"/>
    </source>
</evidence>